<dbReference type="PROSITE" id="PS51419">
    <property type="entry name" value="RAB"/>
    <property type="match status" value="1"/>
</dbReference>
<organism evidence="3">
    <name type="scientific">Menopon gallinae</name>
    <name type="common">poultry shaft louse</name>
    <dbReference type="NCBI Taxonomy" id="328185"/>
    <lineage>
        <taxon>Eukaryota</taxon>
        <taxon>Metazoa</taxon>
        <taxon>Ecdysozoa</taxon>
        <taxon>Arthropoda</taxon>
        <taxon>Hexapoda</taxon>
        <taxon>Insecta</taxon>
        <taxon>Pterygota</taxon>
        <taxon>Neoptera</taxon>
        <taxon>Paraneoptera</taxon>
        <taxon>Psocodea</taxon>
        <taxon>Troctomorpha</taxon>
        <taxon>Phthiraptera</taxon>
        <taxon>Amblycera</taxon>
        <taxon>Menoponidae</taxon>
        <taxon>Menopon</taxon>
    </lineage>
</organism>
<dbReference type="SUPFAM" id="SSF52540">
    <property type="entry name" value="P-loop containing nucleoside triphosphate hydrolases"/>
    <property type="match status" value="1"/>
</dbReference>
<dbReference type="GO" id="GO:0035006">
    <property type="term" value="P:melanization defense response"/>
    <property type="evidence" value="ECO:0007669"/>
    <property type="project" value="UniProtKB-ARBA"/>
</dbReference>
<dbReference type="PRINTS" id="PR00449">
    <property type="entry name" value="RASTRNSFRMNG"/>
</dbReference>
<dbReference type="GO" id="GO:0035099">
    <property type="term" value="P:hemocyte migration"/>
    <property type="evidence" value="ECO:0007669"/>
    <property type="project" value="UniProtKB-ARBA"/>
</dbReference>
<dbReference type="GO" id="GO:0003924">
    <property type="term" value="F:GTPase activity"/>
    <property type="evidence" value="ECO:0007669"/>
    <property type="project" value="InterPro"/>
</dbReference>
<dbReference type="AlphaFoldDB" id="A0AAW2H7I5"/>
<dbReference type="SMART" id="SM00174">
    <property type="entry name" value="RHO"/>
    <property type="match status" value="1"/>
</dbReference>
<reference evidence="3" key="1">
    <citation type="journal article" date="2024" name="Gigascience">
        <title>Chromosome-level genome of the poultry shaft louse Menopon gallinae provides insight into the host-switching and adaptive evolution of parasitic lice.</title>
        <authorList>
            <person name="Xu Y."/>
            <person name="Ma L."/>
            <person name="Liu S."/>
            <person name="Liang Y."/>
            <person name="Liu Q."/>
            <person name="He Z."/>
            <person name="Tian L."/>
            <person name="Duan Y."/>
            <person name="Cai W."/>
            <person name="Li H."/>
            <person name="Song F."/>
        </authorList>
    </citation>
    <scope>NUCLEOTIDE SEQUENCE</scope>
    <source>
        <strain evidence="3">Cailab_2023a</strain>
    </source>
</reference>
<sequence>MLGSGGCGKTCILHRIATNDFSEAYTSTVFENSTWKTRVMDRDVVLLLLDTAGQEDYDRLVSLAVAGADIIVFCYSVDDRRSFDDVRNKYIHVVAQDDLRKAKVALVGNKTDLRKEGCGCVTREEGAMLGAEIGATWIFETSAKNNEGIYEMFDTFARWSCNDSATRRWGGFAERMMKLLKCGCCRSDVDVEPDI</sequence>
<dbReference type="EMBL" id="JARGDH010000006">
    <property type="protein sequence ID" value="KAL0265672.1"/>
    <property type="molecule type" value="Genomic_DNA"/>
</dbReference>
<dbReference type="GO" id="GO:0022412">
    <property type="term" value="P:cellular process involved in reproduction in multicellular organism"/>
    <property type="evidence" value="ECO:0007669"/>
    <property type="project" value="UniProtKB-ARBA"/>
</dbReference>
<comment type="caution">
    <text evidence="3">The sequence shown here is derived from an EMBL/GenBank/DDBJ whole genome shotgun (WGS) entry which is preliminary data.</text>
</comment>
<gene>
    <name evidence="3" type="ORF">PYX00_011386</name>
</gene>
<accession>A0AAW2H7I5</accession>
<dbReference type="Gene3D" id="3.40.50.300">
    <property type="entry name" value="P-loop containing nucleotide triphosphate hydrolases"/>
    <property type="match status" value="1"/>
</dbReference>
<dbReference type="Pfam" id="PF00071">
    <property type="entry name" value="Ras"/>
    <property type="match status" value="1"/>
</dbReference>
<keyword evidence="2" id="KW-0342">GTP-binding</keyword>
<proteinExistence type="predicted"/>
<protein>
    <submittedName>
        <fullName evidence="3">Uncharacterized protein</fullName>
    </submittedName>
</protein>
<dbReference type="InterPro" id="IPR001806">
    <property type="entry name" value="Small_GTPase"/>
</dbReference>
<dbReference type="GO" id="GO:0005525">
    <property type="term" value="F:GTP binding"/>
    <property type="evidence" value="ECO:0007669"/>
    <property type="project" value="UniProtKB-KW"/>
</dbReference>
<dbReference type="InterPro" id="IPR005225">
    <property type="entry name" value="Small_GTP-bd"/>
</dbReference>
<dbReference type="CDD" id="cd00157">
    <property type="entry name" value="Rho"/>
    <property type="match status" value="1"/>
</dbReference>
<dbReference type="NCBIfam" id="TIGR00231">
    <property type="entry name" value="small_GTP"/>
    <property type="match status" value="1"/>
</dbReference>
<dbReference type="SMART" id="SM00173">
    <property type="entry name" value="RAS"/>
    <property type="match status" value="1"/>
</dbReference>
<evidence type="ECO:0000256" key="2">
    <source>
        <dbReference type="ARBA" id="ARBA00023134"/>
    </source>
</evidence>
<name>A0AAW2H7I5_9NEOP</name>
<dbReference type="PANTHER" id="PTHR24072">
    <property type="entry name" value="RHO FAMILY GTPASE"/>
    <property type="match status" value="1"/>
</dbReference>
<evidence type="ECO:0000313" key="3">
    <source>
        <dbReference type="EMBL" id="KAL0265672.1"/>
    </source>
</evidence>
<dbReference type="GO" id="GO:0001667">
    <property type="term" value="P:ameboidal-type cell migration"/>
    <property type="evidence" value="ECO:0007669"/>
    <property type="project" value="UniProtKB-ARBA"/>
</dbReference>
<dbReference type="GO" id="GO:0003006">
    <property type="term" value="P:developmental process involved in reproduction"/>
    <property type="evidence" value="ECO:0007669"/>
    <property type="project" value="UniProtKB-ARBA"/>
</dbReference>
<dbReference type="PROSITE" id="PS51420">
    <property type="entry name" value="RHO"/>
    <property type="match status" value="1"/>
</dbReference>
<dbReference type="GO" id="GO:0007264">
    <property type="term" value="P:small GTPase-mediated signal transduction"/>
    <property type="evidence" value="ECO:0007669"/>
    <property type="project" value="InterPro"/>
</dbReference>
<evidence type="ECO:0000256" key="1">
    <source>
        <dbReference type="ARBA" id="ARBA00022741"/>
    </source>
</evidence>
<dbReference type="PROSITE" id="PS51421">
    <property type="entry name" value="RAS"/>
    <property type="match status" value="1"/>
</dbReference>
<dbReference type="InterPro" id="IPR027417">
    <property type="entry name" value="P-loop_NTPase"/>
</dbReference>
<dbReference type="InterPro" id="IPR003578">
    <property type="entry name" value="Small_GTPase_Rho"/>
</dbReference>
<dbReference type="SMART" id="SM00175">
    <property type="entry name" value="RAB"/>
    <property type="match status" value="1"/>
</dbReference>
<keyword evidence="1" id="KW-0547">Nucleotide-binding</keyword>